<evidence type="ECO:0000313" key="8">
    <source>
        <dbReference type="EMBL" id="AQS52972.1"/>
    </source>
</evidence>
<dbReference type="KEGG" id="jda:BW727_100579"/>
<dbReference type="InterPro" id="IPR056739">
    <property type="entry name" value="NfeD_membrane"/>
</dbReference>
<dbReference type="Proteomes" id="UP000188993">
    <property type="component" value="Chromosome"/>
</dbReference>
<keyword evidence="4 5" id="KW-0472">Membrane</keyword>
<keyword evidence="3 5" id="KW-1133">Transmembrane helix</keyword>
<name>A0A1S6IN48_9LACT</name>
<sequence>MEVLFLIVGFISLVLLLFTNRFLVFGFLSIASFLSYFMIVGSGTWLSFFLFLFGILLIILELFIPNFGLIGIIGGLSLGFGYFTSQVDVWGSVLDLALAFILATVTAFILLKKGYSFLPAKTLVLGTSMQKEQGYSAGKDYSAYLRRRGVAVTTLRPSGKVEIDGNVLDVVSNGPIIREGSEVEVIHVEGTKIIVREL</sequence>
<feature type="domain" description="NfeD integral membrane" evidence="7">
    <location>
        <begin position="3"/>
        <end position="112"/>
    </location>
</feature>
<dbReference type="RefSeq" id="WP_062467751.1">
    <property type="nucleotide sequence ID" value="NZ_BBYN01000001.1"/>
</dbReference>
<keyword evidence="9" id="KW-1185">Reference proteome</keyword>
<dbReference type="GO" id="GO:0005886">
    <property type="term" value="C:plasma membrane"/>
    <property type="evidence" value="ECO:0007669"/>
    <property type="project" value="TreeGrafter"/>
</dbReference>
<reference evidence="8 9" key="1">
    <citation type="journal article" date="2014" name="Int. J. Syst. Evol. Microbiol.">
        <title>Jeotgalibaca dankookensis gen. nov., sp. nov., a member of the family Carnobacteriaceae, isolated from seujeot (Korean traditional food).</title>
        <authorList>
            <person name="Lee D.G."/>
            <person name="Trujillo M.E."/>
            <person name="Kang H."/>
            <person name="Ahn T.Y."/>
        </authorList>
    </citation>
    <scope>NUCLEOTIDE SEQUENCE [LARGE SCALE GENOMIC DNA]</scope>
    <source>
        <strain evidence="8 9">EX-07</strain>
    </source>
</reference>
<evidence type="ECO:0000313" key="9">
    <source>
        <dbReference type="Proteomes" id="UP000188993"/>
    </source>
</evidence>
<organism evidence="8 9">
    <name type="scientific">Jeotgalibaca dankookensis</name>
    <dbReference type="NCBI Taxonomy" id="708126"/>
    <lineage>
        <taxon>Bacteria</taxon>
        <taxon>Bacillati</taxon>
        <taxon>Bacillota</taxon>
        <taxon>Bacilli</taxon>
        <taxon>Lactobacillales</taxon>
        <taxon>Carnobacteriaceae</taxon>
        <taxon>Jeotgalibaca</taxon>
    </lineage>
</organism>
<evidence type="ECO:0000259" key="6">
    <source>
        <dbReference type="Pfam" id="PF01957"/>
    </source>
</evidence>
<dbReference type="PANTHER" id="PTHR33507">
    <property type="entry name" value="INNER MEMBRANE PROTEIN YBBJ"/>
    <property type="match status" value="1"/>
</dbReference>
<dbReference type="Gene3D" id="2.40.50.140">
    <property type="entry name" value="Nucleic acid-binding proteins"/>
    <property type="match status" value="1"/>
</dbReference>
<evidence type="ECO:0000256" key="3">
    <source>
        <dbReference type="ARBA" id="ARBA00022989"/>
    </source>
</evidence>
<keyword evidence="2 5" id="KW-0812">Transmembrane</keyword>
<feature type="transmembrane region" description="Helical" evidence="5">
    <location>
        <begin position="67"/>
        <end position="83"/>
    </location>
</feature>
<dbReference type="InterPro" id="IPR012340">
    <property type="entry name" value="NA-bd_OB-fold"/>
</dbReference>
<dbReference type="EMBL" id="CP019728">
    <property type="protein sequence ID" value="AQS52972.1"/>
    <property type="molecule type" value="Genomic_DNA"/>
</dbReference>
<dbReference type="InterPro" id="IPR002810">
    <property type="entry name" value="NfeD-like_C"/>
</dbReference>
<accession>A0A1S6IN48</accession>
<evidence type="ECO:0000256" key="1">
    <source>
        <dbReference type="ARBA" id="ARBA00004141"/>
    </source>
</evidence>
<gene>
    <name evidence="8" type="ORF">BW727_100579</name>
</gene>
<feature type="transmembrane region" description="Helical" evidence="5">
    <location>
        <begin position="36"/>
        <end position="60"/>
    </location>
</feature>
<dbReference type="InterPro" id="IPR052165">
    <property type="entry name" value="Membrane_assoc_protease"/>
</dbReference>
<proteinExistence type="predicted"/>
<feature type="transmembrane region" description="Helical" evidence="5">
    <location>
        <begin position="89"/>
        <end position="111"/>
    </location>
</feature>
<evidence type="ECO:0000256" key="2">
    <source>
        <dbReference type="ARBA" id="ARBA00022692"/>
    </source>
</evidence>
<dbReference type="AlphaFoldDB" id="A0A1S6IN48"/>
<dbReference type="STRING" id="708126.BW727_100579"/>
<evidence type="ECO:0000259" key="7">
    <source>
        <dbReference type="Pfam" id="PF24961"/>
    </source>
</evidence>
<dbReference type="Pfam" id="PF24961">
    <property type="entry name" value="NfeD_membrane"/>
    <property type="match status" value="1"/>
</dbReference>
<comment type="subcellular location">
    <subcellularLocation>
        <location evidence="1">Membrane</location>
        <topology evidence="1">Multi-pass membrane protein</topology>
    </subcellularLocation>
</comment>
<dbReference type="PANTHER" id="PTHR33507:SF3">
    <property type="entry name" value="INNER MEMBRANE PROTEIN YBBJ"/>
    <property type="match status" value="1"/>
</dbReference>
<dbReference type="Pfam" id="PF01957">
    <property type="entry name" value="NfeD"/>
    <property type="match status" value="1"/>
</dbReference>
<evidence type="ECO:0000256" key="4">
    <source>
        <dbReference type="ARBA" id="ARBA00023136"/>
    </source>
</evidence>
<evidence type="ECO:0000256" key="5">
    <source>
        <dbReference type="SAM" id="Phobius"/>
    </source>
</evidence>
<feature type="domain" description="NfeD-like C-terminal" evidence="6">
    <location>
        <begin position="143"/>
        <end position="196"/>
    </location>
</feature>
<dbReference type="SUPFAM" id="SSF141322">
    <property type="entry name" value="NfeD domain-like"/>
    <property type="match status" value="1"/>
</dbReference>
<protein>
    <submittedName>
        <fullName evidence="8">Uncharacterized protein</fullName>
    </submittedName>
</protein>